<comment type="caution">
    <text evidence="1">The sequence shown here is derived from an EMBL/GenBank/DDBJ whole genome shotgun (WGS) entry which is preliminary data.</text>
</comment>
<proteinExistence type="predicted"/>
<dbReference type="GeneID" id="40333470"/>
<name>A0A3R7KLR8_TRYRA</name>
<accession>A0A3R7KLR8</accession>
<dbReference type="Proteomes" id="UP000283634">
    <property type="component" value="Unassembled WGS sequence"/>
</dbReference>
<evidence type="ECO:0000313" key="1">
    <source>
        <dbReference type="EMBL" id="RNE97021.1"/>
    </source>
</evidence>
<dbReference type="AlphaFoldDB" id="A0A3R7KLR8"/>
<dbReference type="RefSeq" id="XP_029233929.1">
    <property type="nucleotide sequence ID" value="XM_029386216.1"/>
</dbReference>
<evidence type="ECO:0000313" key="2">
    <source>
        <dbReference type="Proteomes" id="UP000283634"/>
    </source>
</evidence>
<gene>
    <name evidence="1" type="ORF">TraAM80_09537</name>
</gene>
<keyword evidence="2" id="KW-1185">Reference proteome</keyword>
<protein>
    <submittedName>
        <fullName evidence="1">Uncharacterized protein</fullName>
    </submittedName>
</protein>
<dbReference type="EMBL" id="MKGL01000612">
    <property type="protein sequence ID" value="RNE97021.1"/>
    <property type="molecule type" value="Genomic_DNA"/>
</dbReference>
<reference evidence="1 2" key="1">
    <citation type="journal article" date="2018" name="BMC Genomics">
        <title>Genomic comparison of Trypanosoma conorhini and Trypanosoma rangeli to Trypanosoma cruzi strains of high and low virulence.</title>
        <authorList>
            <person name="Bradwell K.R."/>
            <person name="Koparde V.N."/>
            <person name="Matveyev A.V."/>
            <person name="Serrano M.G."/>
            <person name="Alves J.M."/>
            <person name="Parikh H."/>
            <person name="Huang B."/>
            <person name="Lee V."/>
            <person name="Espinosa-Alvarez O."/>
            <person name="Ortiz P.A."/>
            <person name="Costa-Martins A.G."/>
            <person name="Teixeira M.M."/>
            <person name="Buck G.A."/>
        </authorList>
    </citation>
    <scope>NUCLEOTIDE SEQUENCE [LARGE SCALE GENOMIC DNA]</scope>
    <source>
        <strain evidence="1 2">AM80</strain>
    </source>
</reference>
<feature type="non-terminal residue" evidence="1">
    <location>
        <position position="1"/>
    </location>
</feature>
<sequence>CGCAGVGALPFLLSKQAAAGNATGNGAALSSQAGKGMGIGEANAMREEKHHPSCLRPALQTDRPAALKLSSLLVFVCACVRVRLHRVTVRPSFPAAGVREVALFAPV</sequence>
<organism evidence="1 2">
    <name type="scientific">Trypanosoma rangeli</name>
    <dbReference type="NCBI Taxonomy" id="5698"/>
    <lineage>
        <taxon>Eukaryota</taxon>
        <taxon>Discoba</taxon>
        <taxon>Euglenozoa</taxon>
        <taxon>Kinetoplastea</taxon>
        <taxon>Metakinetoplastina</taxon>
        <taxon>Trypanosomatida</taxon>
        <taxon>Trypanosomatidae</taxon>
        <taxon>Trypanosoma</taxon>
        <taxon>Herpetosoma</taxon>
    </lineage>
</organism>